<keyword evidence="6" id="KW-0411">Iron-sulfur</keyword>
<dbReference type="Gene3D" id="3.90.380.10">
    <property type="entry name" value="Naphthalene 1,2-dioxygenase Alpha Subunit, Chain A, domain 1"/>
    <property type="match status" value="2"/>
</dbReference>
<proteinExistence type="predicted"/>
<comment type="caution">
    <text evidence="7">The sequence shown here is derived from an EMBL/GenBank/DDBJ whole genome shotgun (WGS) entry which is preliminary data.</text>
</comment>
<dbReference type="InterPro" id="IPR015879">
    <property type="entry name" value="Ring_hydroxy_dOase_asu_C_dom"/>
</dbReference>
<dbReference type="CDD" id="cd00680">
    <property type="entry name" value="RHO_alpha_C"/>
    <property type="match status" value="1"/>
</dbReference>
<dbReference type="PANTHER" id="PTHR43756">
    <property type="entry name" value="CHOLINE MONOOXYGENASE, CHLOROPLASTIC"/>
    <property type="match status" value="1"/>
</dbReference>
<evidence type="ECO:0000256" key="1">
    <source>
        <dbReference type="ARBA" id="ARBA00001962"/>
    </source>
</evidence>
<dbReference type="PROSITE" id="PS51296">
    <property type="entry name" value="RIESKE"/>
    <property type="match status" value="1"/>
</dbReference>
<sequence>MKYVNDYCNCDIEKKEFEKLYKKFWIFGCHRDEIKNNKDYVVLRIYDFEIVIYNDNEEIIAFYNICPHRGARLLNVENYGFLKDHGEIKCLYHHWSYKNKKLLIPNRTEFDQTKQFDLFKLKIDFCGDFIFFSHDAICSLKQQLEGFYEELEKISYSINCFIGCNSPIDYNSNWKIGVENSLEIYHVNCVHPESLGILQIKDEPKFINYNSKTCGKILNEKIYLKLKKSRTVFLEDNYFEDRYFSYHLFPFTIISSTFGYSYSIQNYFPNTCNKTHFISRNYIAKSRLDTKLFAKEIVAMNKRIFQEDAQVTNLIKGSKFLNFLNFSYAKNLEQRISYFHKQYEKAMKGKE</sequence>
<dbReference type="PANTHER" id="PTHR43756:SF5">
    <property type="entry name" value="CHOLINE MONOOXYGENASE, CHLOROPLASTIC"/>
    <property type="match status" value="1"/>
</dbReference>
<organism evidence="7 8">
    <name type="scientific">Campylobacter jejuni</name>
    <dbReference type="NCBI Taxonomy" id="197"/>
    <lineage>
        <taxon>Bacteria</taxon>
        <taxon>Pseudomonadati</taxon>
        <taxon>Campylobacterota</taxon>
        <taxon>Epsilonproteobacteria</taxon>
        <taxon>Campylobacterales</taxon>
        <taxon>Campylobacteraceae</taxon>
        <taxon>Campylobacter</taxon>
    </lineage>
</organism>
<dbReference type="CDD" id="cd03469">
    <property type="entry name" value="Rieske_RO_Alpha_N"/>
    <property type="match status" value="1"/>
</dbReference>
<dbReference type="SUPFAM" id="SSF55961">
    <property type="entry name" value="Bet v1-like"/>
    <property type="match status" value="1"/>
</dbReference>
<dbReference type="AlphaFoldDB" id="A0A624F657"/>
<dbReference type="GO" id="GO:0051537">
    <property type="term" value="F:2 iron, 2 sulfur cluster binding"/>
    <property type="evidence" value="ECO:0007669"/>
    <property type="project" value="UniProtKB-KW"/>
</dbReference>
<evidence type="ECO:0000313" key="7">
    <source>
        <dbReference type="EMBL" id="ECZ5738350.1"/>
    </source>
</evidence>
<dbReference type="InterPro" id="IPR036922">
    <property type="entry name" value="Rieske_2Fe-2S_sf"/>
</dbReference>
<dbReference type="RefSeq" id="WP_070308250.1">
    <property type="nucleotide sequence ID" value="NZ_JBMJAU010000001.1"/>
</dbReference>
<dbReference type="Pfam" id="PF00848">
    <property type="entry name" value="Ring_hydroxyl_A"/>
    <property type="match status" value="1"/>
</dbReference>
<reference evidence="7 8" key="1">
    <citation type="submission" date="2019-10" db="EMBL/GenBank/DDBJ databases">
        <authorList>
            <consortium name="PulseNet: The National Subtyping Network for Foodborne Disease Surveillance"/>
            <person name="Tarr C.L."/>
            <person name="Trees E."/>
            <person name="Katz L.S."/>
            <person name="Carleton-Romer H.A."/>
            <person name="Stroika S."/>
            <person name="Kucerova Z."/>
            <person name="Roache K.F."/>
            <person name="Sabol A.L."/>
            <person name="Besser J."/>
            <person name="Gerner-Smidt P."/>
        </authorList>
    </citation>
    <scope>NUCLEOTIDE SEQUENCE [LARGE SCALE GENOMIC DNA]</scope>
    <source>
        <strain evidence="7 8">PNUSAC012091</strain>
    </source>
</reference>
<evidence type="ECO:0000256" key="6">
    <source>
        <dbReference type="ARBA" id="ARBA00023014"/>
    </source>
</evidence>
<dbReference type="InterPro" id="IPR017941">
    <property type="entry name" value="Rieske_2Fe-2S"/>
</dbReference>
<dbReference type="EMBL" id="AALHBX010000011">
    <property type="protein sequence ID" value="ECZ5738350.1"/>
    <property type="molecule type" value="Genomic_DNA"/>
</dbReference>
<accession>A0A624F657</accession>
<evidence type="ECO:0000256" key="4">
    <source>
        <dbReference type="ARBA" id="ARBA00023002"/>
    </source>
</evidence>
<protein>
    <submittedName>
        <fullName evidence="7">Rieske 2Fe-2S domain-containing protein</fullName>
    </submittedName>
</protein>
<comment type="cofactor">
    <cofactor evidence="1">
        <name>Fe cation</name>
        <dbReference type="ChEBI" id="CHEBI:24875"/>
    </cofactor>
</comment>
<keyword evidence="5" id="KW-0408">Iron</keyword>
<dbReference type="InterPro" id="IPR001663">
    <property type="entry name" value="Rng_hydr_dOase-A"/>
</dbReference>
<evidence type="ECO:0000256" key="2">
    <source>
        <dbReference type="ARBA" id="ARBA00022714"/>
    </source>
</evidence>
<dbReference type="Proteomes" id="UP000421425">
    <property type="component" value="Unassembled WGS sequence"/>
</dbReference>
<evidence type="ECO:0000256" key="5">
    <source>
        <dbReference type="ARBA" id="ARBA00023004"/>
    </source>
</evidence>
<dbReference type="SUPFAM" id="SSF50022">
    <property type="entry name" value="ISP domain"/>
    <property type="match status" value="1"/>
</dbReference>
<evidence type="ECO:0000256" key="3">
    <source>
        <dbReference type="ARBA" id="ARBA00022723"/>
    </source>
</evidence>
<dbReference type="Gene3D" id="2.102.10.10">
    <property type="entry name" value="Rieske [2Fe-2S] iron-sulphur domain"/>
    <property type="match status" value="1"/>
</dbReference>
<dbReference type="GO" id="GO:0005506">
    <property type="term" value="F:iron ion binding"/>
    <property type="evidence" value="ECO:0007669"/>
    <property type="project" value="InterPro"/>
</dbReference>
<gene>
    <name evidence="7" type="ORF">F8Y55_06795</name>
</gene>
<keyword evidence="3" id="KW-0479">Metal-binding</keyword>
<name>A0A624F657_CAMJU</name>
<evidence type="ECO:0000313" key="8">
    <source>
        <dbReference type="Proteomes" id="UP000421425"/>
    </source>
</evidence>
<keyword evidence="2" id="KW-0001">2Fe-2S</keyword>
<dbReference type="GO" id="GO:0016491">
    <property type="term" value="F:oxidoreductase activity"/>
    <property type="evidence" value="ECO:0007669"/>
    <property type="project" value="UniProtKB-KW"/>
</dbReference>
<keyword evidence="4" id="KW-0560">Oxidoreductase</keyword>
<dbReference type="Pfam" id="PF00355">
    <property type="entry name" value="Rieske"/>
    <property type="match status" value="1"/>
</dbReference>